<evidence type="ECO:0000313" key="3">
    <source>
        <dbReference type="Proteomes" id="UP000218505"/>
    </source>
</evidence>
<evidence type="ECO:0000259" key="1">
    <source>
        <dbReference type="Pfam" id="PF13460"/>
    </source>
</evidence>
<dbReference type="RefSeq" id="WP_096495030.1">
    <property type="nucleotide sequence ID" value="NZ_CP023445.1"/>
</dbReference>
<dbReference type="GO" id="GO:0016646">
    <property type="term" value="F:oxidoreductase activity, acting on the CH-NH group of donors, NAD or NADP as acceptor"/>
    <property type="evidence" value="ECO:0007669"/>
    <property type="project" value="TreeGrafter"/>
</dbReference>
<dbReference type="InterPro" id="IPR051606">
    <property type="entry name" value="Polyketide_Oxido-like"/>
</dbReference>
<proteinExistence type="predicted"/>
<dbReference type="AlphaFoldDB" id="A0A290Z880"/>
<gene>
    <name evidence="2" type="ORF">CNX65_19485</name>
</gene>
<dbReference type="SUPFAM" id="SSF51735">
    <property type="entry name" value="NAD(P)-binding Rossmann-fold domains"/>
    <property type="match status" value="1"/>
</dbReference>
<dbReference type="KEGG" id="apre:CNX65_19485"/>
<dbReference type="InterPro" id="IPR016040">
    <property type="entry name" value="NAD(P)-bd_dom"/>
</dbReference>
<organism evidence="2 3">
    <name type="scientific">Actinosynnema pretiosum</name>
    <dbReference type="NCBI Taxonomy" id="42197"/>
    <lineage>
        <taxon>Bacteria</taxon>
        <taxon>Bacillati</taxon>
        <taxon>Actinomycetota</taxon>
        <taxon>Actinomycetes</taxon>
        <taxon>Pseudonocardiales</taxon>
        <taxon>Pseudonocardiaceae</taxon>
        <taxon>Actinosynnema</taxon>
    </lineage>
</organism>
<dbReference type="PANTHER" id="PTHR43355:SF2">
    <property type="entry name" value="FLAVIN REDUCTASE (NADPH)"/>
    <property type="match status" value="1"/>
</dbReference>
<dbReference type="EMBL" id="CP023445">
    <property type="protein sequence ID" value="ATE55195.1"/>
    <property type="molecule type" value="Genomic_DNA"/>
</dbReference>
<accession>A0A290Z880</accession>
<protein>
    <recommendedName>
        <fullName evidence="1">NAD(P)-binding domain-containing protein</fullName>
    </recommendedName>
</protein>
<dbReference type="InterPro" id="IPR036291">
    <property type="entry name" value="NAD(P)-bd_dom_sf"/>
</dbReference>
<sequence length="216" mass="21888">MSRIVVFGAGGKAGRAVVAEAVRRGHEVVAAVRDVDKHADLAGDGVEVVSADVTDRGQVAPLVGNADVVVNAVAPGEGDGVEDFYSSASSTLAGAITGSGARLVGIGLSAYLEVAPGVRAMDTPEFPAQFAGFAKAHAAGLDALRAAPSELTWSVVVPAMEFLPDAPRTGSYRSGDTGLLADAEGVSRISYADFAIAVVDEAERNAHPGAHFAVAY</sequence>
<dbReference type="Gene3D" id="3.40.50.720">
    <property type="entry name" value="NAD(P)-binding Rossmann-like Domain"/>
    <property type="match status" value="1"/>
</dbReference>
<keyword evidence="3" id="KW-1185">Reference proteome</keyword>
<reference evidence="2" key="1">
    <citation type="submission" date="2017-09" db="EMBL/GenBank/DDBJ databases">
        <title>Complete Genome Sequence of ansamitocin-producing Bacterium Actinosynnema pretiosum X47.</title>
        <authorList>
            <person name="Cao G."/>
            <person name="Zong G."/>
            <person name="Zhong C."/>
            <person name="Fu J."/>
        </authorList>
    </citation>
    <scope>NUCLEOTIDE SEQUENCE [LARGE SCALE GENOMIC DNA]</scope>
    <source>
        <strain evidence="2">X47</strain>
    </source>
</reference>
<feature type="domain" description="NAD(P)-binding" evidence="1">
    <location>
        <begin position="8"/>
        <end position="201"/>
    </location>
</feature>
<dbReference type="Pfam" id="PF13460">
    <property type="entry name" value="NAD_binding_10"/>
    <property type="match status" value="1"/>
</dbReference>
<evidence type="ECO:0000313" key="2">
    <source>
        <dbReference type="EMBL" id="ATE55195.1"/>
    </source>
</evidence>
<dbReference type="Proteomes" id="UP000218505">
    <property type="component" value="Chromosome"/>
</dbReference>
<dbReference type="PANTHER" id="PTHR43355">
    <property type="entry name" value="FLAVIN REDUCTASE (NADPH)"/>
    <property type="match status" value="1"/>
</dbReference>
<name>A0A290Z880_9PSEU</name>